<dbReference type="AlphaFoldDB" id="A0A399IUR3"/>
<evidence type="ECO:0000313" key="3">
    <source>
        <dbReference type="Proteomes" id="UP000265930"/>
    </source>
</evidence>
<evidence type="ECO:0000313" key="2">
    <source>
        <dbReference type="EMBL" id="RII35222.1"/>
    </source>
</evidence>
<reference evidence="2 3" key="1">
    <citation type="submission" date="2018-08" db="EMBL/GenBank/DDBJ databases">
        <title>Genome of Clostridium chromiireducens C1, DSM12136.</title>
        <authorList>
            <person name="Xing M."/>
            <person name="Wei Y."/>
            <person name="Ang E.L."/>
            <person name="Zhao H."/>
            <person name="Zhang Y."/>
        </authorList>
    </citation>
    <scope>NUCLEOTIDE SEQUENCE [LARGE SCALE GENOMIC DNA]</scope>
    <source>
        <strain evidence="2 3">C1</strain>
    </source>
</reference>
<dbReference type="NCBIfam" id="TIGR02276">
    <property type="entry name" value="beta_rpt_yvtn"/>
    <property type="match status" value="1"/>
</dbReference>
<dbReference type="Proteomes" id="UP000656077">
    <property type="component" value="Unassembled WGS sequence"/>
</dbReference>
<sequence length="33" mass="3624">MYDNTVIAIDNSKNKVIAIISVGRTPNGITYKN</sequence>
<dbReference type="OrthoDB" id="1707171at2"/>
<dbReference type="EMBL" id="WSRQ01000001">
    <property type="protein sequence ID" value="MVX62310.1"/>
    <property type="molecule type" value="Genomic_DNA"/>
</dbReference>
<dbReference type="InterPro" id="IPR011964">
    <property type="entry name" value="YVTN_b-propeller_repeat"/>
</dbReference>
<name>A0A399IUR3_9CLOT</name>
<gene>
    <name evidence="2" type="ORF">D2A34_08430</name>
    <name evidence="1" type="ORF">GKZ28_01165</name>
</gene>
<evidence type="ECO:0000313" key="1">
    <source>
        <dbReference type="EMBL" id="MVX62310.1"/>
    </source>
</evidence>
<reference evidence="1" key="2">
    <citation type="submission" date="2019-12" db="EMBL/GenBank/DDBJ databases">
        <title>Microbes associate with the intestines of laboratory mice.</title>
        <authorList>
            <person name="Navarre W."/>
            <person name="Wong E."/>
        </authorList>
    </citation>
    <scope>NUCLEOTIDE SEQUENCE</scope>
    <source>
        <strain evidence="1">NM79_F5</strain>
    </source>
</reference>
<comment type="caution">
    <text evidence="2">The sequence shown here is derived from an EMBL/GenBank/DDBJ whole genome shotgun (WGS) entry which is preliminary data.</text>
</comment>
<dbReference type="EMBL" id="QXDJ01000002">
    <property type="protein sequence ID" value="RII35222.1"/>
    <property type="molecule type" value="Genomic_DNA"/>
</dbReference>
<proteinExistence type="predicted"/>
<accession>A0A399IUR3</accession>
<protein>
    <submittedName>
        <fullName evidence="2">Uncharacterized protein</fullName>
    </submittedName>
</protein>
<organism evidence="2 3">
    <name type="scientific">Clostridium chromiireducens</name>
    <dbReference type="NCBI Taxonomy" id="225345"/>
    <lineage>
        <taxon>Bacteria</taxon>
        <taxon>Bacillati</taxon>
        <taxon>Bacillota</taxon>
        <taxon>Clostridia</taxon>
        <taxon>Eubacteriales</taxon>
        <taxon>Clostridiaceae</taxon>
        <taxon>Clostridium</taxon>
    </lineage>
</organism>
<dbReference type="Proteomes" id="UP000265930">
    <property type="component" value="Unassembled WGS sequence"/>
</dbReference>